<gene>
    <name evidence="2" type="ORF">LTLLF_162570</name>
</gene>
<feature type="region of interest" description="Disordered" evidence="1">
    <location>
        <begin position="28"/>
        <end position="88"/>
    </location>
</feature>
<feature type="compositionally biased region" description="Polar residues" evidence="1">
    <location>
        <begin position="72"/>
        <end position="86"/>
    </location>
</feature>
<comment type="caution">
    <text evidence="2">The sequence shown here is derived from an EMBL/GenBank/DDBJ whole genome shotgun (WGS) entry which is preliminary data.</text>
</comment>
<evidence type="ECO:0000256" key="1">
    <source>
        <dbReference type="SAM" id="MobiDB-lite"/>
    </source>
</evidence>
<protein>
    <submittedName>
        <fullName evidence="2">Inositol hexakisphosphate and diphosphoinositol-pentakisphosphate kinase 1</fullName>
    </submittedName>
</protein>
<keyword evidence="2" id="KW-0418">Kinase</keyword>
<dbReference type="GO" id="GO:0016301">
    <property type="term" value="F:kinase activity"/>
    <property type="evidence" value="ECO:0007669"/>
    <property type="project" value="UniProtKB-KW"/>
</dbReference>
<dbReference type="AlphaFoldDB" id="A0A8J6GEW8"/>
<evidence type="ECO:0000313" key="3">
    <source>
        <dbReference type="Proteomes" id="UP000710432"/>
    </source>
</evidence>
<accession>A0A8J6GEW8</accession>
<evidence type="ECO:0000313" key="2">
    <source>
        <dbReference type="EMBL" id="KAH0508533.1"/>
    </source>
</evidence>
<name>A0A8J6GEW8_MICOH</name>
<reference evidence="2" key="1">
    <citation type="submission" date="2020-03" db="EMBL/GenBank/DDBJ databases">
        <title>Studies in the Genomics of Life Span.</title>
        <authorList>
            <person name="Glass D."/>
        </authorList>
    </citation>
    <scope>NUCLEOTIDE SEQUENCE</scope>
    <source>
        <strain evidence="2">LTLLF</strain>
        <tissue evidence="2">Muscle</tissue>
    </source>
</reference>
<dbReference type="EMBL" id="JAATJU010023200">
    <property type="protein sequence ID" value="KAH0508533.1"/>
    <property type="molecule type" value="Genomic_DNA"/>
</dbReference>
<sequence>MPGIICGGWHTGYEILAIIELSQDIPEADKQSQELTEEAGLQAQEVSEETDQDSRVVPEVIDELPIEDIPQGPSSDENTESQSLARDQQRVISRFPTGLVLHQPSEPVAFMLADTLARARPGLTSGMSQEVGLLA</sequence>
<dbReference type="Proteomes" id="UP000710432">
    <property type="component" value="Unassembled WGS sequence"/>
</dbReference>
<proteinExistence type="predicted"/>
<keyword evidence="2" id="KW-0808">Transferase</keyword>
<organism evidence="2 3">
    <name type="scientific">Microtus ochrogaster</name>
    <name type="common">Prairie vole</name>
    <dbReference type="NCBI Taxonomy" id="79684"/>
    <lineage>
        <taxon>Eukaryota</taxon>
        <taxon>Metazoa</taxon>
        <taxon>Chordata</taxon>
        <taxon>Craniata</taxon>
        <taxon>Vertebrata</taxon>
        <taxon>Euteleostomi</taxon>
        <taxon>Mammalia</taxon>
        <taxon>Eutheria</taxon>
        <taxon>Euarchontoglires</taxon>
        <taxon>Glires</taxon>
        <taxon>Rodentia</taxon>
        <taxon>Myomorpha</taxon>
        <taxon>Muroidea</taxon>
        <taxon>Cricetidae</taxon>
        <taxon>Arvicolinae</taxon>
        <taxon>Microtus</taxon>
    </lineage>
</organism>